<evidence type="ECO:0000313" key="3">
    <source>
        <dbReference type="Proteomes" id="UP001168821"/>
    </source>
</evidence>
<dbReference type="Proteomes" id="UP001168821">
    <property type="component" value="Unassembled WGS sequence"/>
</dbReference>
<accession>A0AA38HXF0</accession>
<sequence length="162" mass="18205">MQTSRSCINFTCNNNHHLCLVVFHLIPKNPTNPSPLPSLSSSQSQNIRRLVNNPRSSKSLRPEWHFIQSAGRSVANRTAAKKPPEVQCAAPPRPRAPSRRRKMLRVESNTQLAGFTEFEEDILFDQDDPDFDGVTSLSAVPVMLKGEWLITITVIITTADLW</sequence>
<evidence type="ECO:0000313" key="2">
    <source>
        <dbReference type="EMBL" id="KAJ3645047.1"/>
    </source>
</evidence>
<organism evidence="2 3">
    <name type="scientific">Zophobas morio</name>
    <dbReference type="NCBI Taxonomy" id="2755281"/>
    <lineage>
        <taxon>Eukaryota</taxon>
        <taxon>Metazoa</taxon>
        <taxon>Ecdysozoa</taxon>
        <taxon>Arthropoda</taxon>
        <taxon>Hexapoda</taxon>
        <taxon>Insecta</taxon>
        <taxon>Pterygota</taxon>
        <taxon>Neoptera</taxon>
        <taxon>Endopterygota</taxon>
        <taxon>Coleoptera</taxon>
        <taxon>Polyphaga</taxon>
        <taxon>Cucujiformia</taxon>
        <taxon>Tenebrionidae</taxon>
        <taxon>Zophobas</taxon>
    </lineage>
</organism>
<protein>
    <submittedName>
        <fullName evidence="2">Uncharacterized protein</fullName>
    </submittedName>
</protein>
<comment type="caution">
    <text evidence="2">The sequence shown here is derived from an EMBL/GenBank/DDBJ whole genome shotgun (WGS) entry which is preliminary data.</text>
</comment>
<keyword evidence="3" id="KW-1185">Reference proteome</keyword>
<dbReference type="AlphaFoldDB" id="A0AA38HXF0"/>
<dbReference type="EMBL" id="JALNTZ010000007">
    <property type="protein sequence ID" value="KAJ3645047.1"/>
    <property type="molecule type" value="Genomic_DNA"/>
</dbReference>
<evidence type="ECO:0000256" key="1">
    <source>
        <dbReference type="SAM" id="MobiDB-lite"/>
    </source>
</evidence>
<proteinExistence type="predicted"/>
<reference evidence="2" key="1">
    <citation type="journal article" date="2023" name="G3 (Bethesda)">
        <title>Whole genome assemblies of Zophobas morio and Tenebrio molitor.</title>
        <authorList>
            <person name="Kaur S."/>
            <person name="Stinson S.A."/>
            <person name="diCenzo G.C."/>
        </authorList>
    </citation>
    <scope>NUCLEOTIDE SEQUENCE</scope>
    <source>
        <strain evidence="2">QUZm001</strain>
    </source>
</reference>
<gene>
    <name evidence="2" type="ORF">Zmor_022735</name>
</gene>
<name>A0AA38HXF0_9CUCU</name>
<feature type="region of interest" description="Disordered" evidence="1">
    <location>
        <begin position="75"/>
        <end position="99"/>
    </location>
</feature>